<evidence type="ECO:0000256" key="5">
    <source>
        <dbReference type="ARBA" id="ARBA00022448"/>
    </source>
</evidence>
<organism evidence="12 13">
    <name type="scientific">Massilimicrobiota timonensis</name>
    <dbReference type="NCBI Taxonomy" id="1776392"/>
    <lineage>
        <taxon>Bacteria</taxon>
        <taxon>Bacillati</taxon>
        <taxon>Bacillota</taxon>
        <taxon>Erysipelotrichia</taxon>
        <taxon>Erysipelotrichales</taxon>
        <taxon>Erysipelotrichaceae</taxon>
        <taxon>Massilimicrobiota</taxon>
    </lineage>
</organism>
<dbReference type="GO" id="GO:0042301">
    <property type="term" value="F:phosphate ion binding"/>
    <property type="evidence" value="ECO:0007669"/>
    <property type="project" value="UniProtKB-UniRule"/>
</dbReference>
<evidence type="ECO:0000256" key="8">
    <source>
        <dbReference type="ARBA" id="ARBA00023139"/>
    </source>
</evidence>
<dbReference type="AlphaFoldDB" id="A0A1Y4SYB8"/>
<evidence type="ECO:0000313" key="12">
    <source>
        <dbReference type="EMBL" id="OUQ34927.1"/>
    </source>
</evidence>
<dbReference type="PANTHER" id="PTHR30570:SF1">
    <property type="entry name" value="PHOSPHATE-BINDING PROTEIN PSTS"/>
    <property type="match status" value="1"/>
</dbReference>
<comment type="subunit">
    <text evidence="4 10">The complex is composed of two ATP-binding proteins (PstB), two transmembrane proteins (PstC and PstA) and a solute-binding protein (PstS).</text>
</comment>
<keyword evidence="9 10" id="KW-0449">Lipoprotein</keyword>
<sequence>MKKFGILVVVFIVCVAFLSSYANADVETEKISLNGSTSMEKMVNALKEGLEDKYPELLIEPQFTGSSAGIEAVLNGTTDIGNSSRYLKDSEKEKGLIENIVAIDAIVIVTDTQNKVNNLTTQQLIDIYTGKIRNWKEVGGEDLPIVVVGREAGSGTRSAFEEILHIEEQCQYANEVNETGPIIAKVQSIHGAIGYVSLDVIDETVKPLAIDGIQASEETIQNGQYSLQRPFVMATKDTIEKQNEEVQKLFQYIQSEDGQKIIRAVGLVPTSNKMSY</sequence>
<accession>A0A1Y4SYB8</accession>
<dbReference type="PANTHER" id="PTHR30570">
    <property type="entry name" value="PERIPLASMIC PHOSPHATE BINDING COMPONENT OF PHOSPHATE ABC TRANSPORTER"/>
    <property type="match status" value="1"/>
</dbReference>
<keyword evidence="7 10" id="KW-0732">Signal</keyword>
<name>A0A1Y4SYB8_9FIRM</name>
<dbReference type="InterPro" id="IPR024370">
    <property type="entry name" value="PBP_domain"/>
</dbReference>
<evidence type="ECO:0000256" key="10">
    <source>
        <dbReference type="RuleBase" id="RU367119"/>
    </source>
</evidence>
<keyword evidence="6 10" id="KW-0592">Phosphate transport</keyword>
<dbReference type="SUPFAM" id="SSF53850">
    <property type="entry name" value="Periplasmic binding protein-like II"/>
    <property type="match status" value="1"/>
</dbReference>
<comment type="similarity">
    <text evidence="3 10">Belongs to the PstS family.</text>
</comment>
<evidence type="ECO:0000256" key="7">
    <source>
        <dbReference type="ARBA" id="ARBA00022729"/>
    </source>
</evidence>
<gene>
    <name evidence="12" type="ORF">B5E75_05475</name>
</gene>
<dbReference type="GO" id="GO:0005886">
    <property type="term" value="C:plasma membrane"/>
    <property type="evidence" value="ECO:0007669"/>
    <property type="project" value="UniProtKB-SubCell"/>
</dbReference>
<evidence type="ECO:0000256" key="2">
    <source>
        <dbReference type="ARBA" id="ARBA00004193"/>
    </source>
</evidence>
<comment type="subcellular location">
    <subcellularLocation>
        <location evidence="2 10">Cell membrane</location>
        <topology evidence="2 10">Lipid-anchor</topology>
    </subcellularLocation>
</comment>
<comment type="function">
    <text evidence="10">Involved in the system for phosphate transport across the cytoplasmic membrane.</text>
</comment>
<feature type="signal peptide" evidence="10">
    <location>
        <begin position="1"/>
        <end position="24"/>
    </location>
</feature>
<dbReference type="RefSeq" id="WP_087357782.1">
    <property type="nucleotide sequence ID" value="NZ_NFLJ01000012.1"/>
</dbReference>
<proteinExistence type="inferred from homology"/>
<dbReference type="NCBIfam" id="TIGR02136">
    <property type="entry name" value="ptsS_2"/>
    <property type="match status" value="1"/>
</dbReference>
<comment type="function">
    <text evidence="1">Part of the ABC transporter complex PstSACB involved in phosphate import.</text>
</comment>
<dbReference type="Pfam" id="PF12849">
    <property type="entry name" value="PBP_like_2"/>
    <property type="match status" value="1"/>
</dbReference>
<evidence type="ECO:0000256" key="3">
    <source>
        <dbReference type="ARBA" id="ARBA00008725"/>
    </source>
</evidence>
<dbReference type="Gene3D" id="3.40.190.10">
    <property type="entry name" value="Periplasmic binding protein-like II"/>
    <property type="match status" value="2"/>
</dbReference>
<evidence type="ECO:0000259" key="11">
    <source>
        <dbReference type="Pfam" id="PF12849"/>
    </source>
</evidence>
<keyword evidence="5 10" id="KW-0813">Transport</keyword>
<evidence type="ECO:0000313" key="13">
    <source>
        <dbReference type="Proteomes" id="UP000195305"/>
    </source>
</evidence>
<dbReference type="InterPro" id="IPR050811">
    <property type="entry name" value="Phosphate_ABC_transporter"/>
</dbReference>
<dbReference type="CDD" id="cd13653">
    <property type="entry name" value="PBP2_phosphate_like_1"/>
    <property type="match status" value="1"/>
</dbReference>
<evidence type="ECO:0000256" key="4">
    <source>
        <dbReference type="ARBA" id="ARBA00011529"/>
    </source>
</evidence>
<reference evidence="12 13" key="1">
    <citation type="journal article" date="2018" name="BMC Genomics">
        <title>Whole genome sequencing and function prediction of 133 gut anaerobes isolated from chicken caecum in pure cultures.</title>
        <authorList>
            <person name="Medvecky M."/>
            <person name="Cejkova D."/>
            <person name="Polansky O."/>
            <person name="Karasova D."/>
            <person name="Kubasova T."/>
            <person name="Cizek A."/>
            <person name="Rychlik I."/>
        </authorList>
    </citation>
    <scope>NUCLEOTIDE SEQUENCE [LARGE SCALE GENOMIC DNA]</scope>
    <source>
        <strain evidence="12 13">An13</strain>
    </source>
</reference>
<dbReference type="Proteomes" id="UP000195305">
    <property type="component" value="Unassembled WGS sequence"/>
</dbReference>
<dbReference type="EMBL" id="NFLJ01000012">
    <property type="protein sequence ID" value="OUQ34927.1"/>
    <property type="molecule type" value="Genomic_DNA"/>
</dbReference>
<evidence type="ECO:0000256" key="6">
    <source>
        <dbReference type="ARBA" id="ARBA00022592"/>
    </source>
</evidence>
<feature type="chain" id="PRO_5027162743" description="Phosphate-binding protein" evidence="10">
    <location>
        <begin position="25"/>
        <end position="276"/>
    </location>
</feature>
<keyword evidence="8 10" id="KW-0564">Palmitate</keyword>
<dbReference type="InterPro" id="IPR011862">
    <property type="entry name" value="Phos-bd"/>
</dbReference>
<feature type="domain" description="PBP" evidence="11">
    <location>
        <begin position="28"/>
        <end position="256"/>
    </location>
</feature>
<dbReference type="GO" id="GO:0006817">
    <property type="term" value="P:phosphate ion transport"/>
    <property type="evidence" value="ECO:0007669"/>
    <property type="project" value="UniProtKB-UniRule"/>
</dbReference>
<evidence type="ECO:0000256" key="9">
    <source>
        <dbReference type="ARBA" id="ARBA00023288"/>
    </source>
</evidence>
<comment type="caution">
    <text evidence="12">The sequence shown here is derived from an EMBL/GenBank/DDBJ whole genome shotgun (WGS) entry which is preliminary data.</text>
</comment>
<keyword evidence="10" id="KW-1003">Cell membrane</keyword>
<protein>
    <recommendedName>
        <fullName evidence="10">Phosphate-binding protein</fullName>
    </recommendedName>
</protein>
<keyword evidence="10" id="KW-0472">Membrane</keyword>
<evidence type="ECO:0000256" key="1">
    <source>
        <dbReference type="ARBA" id="ARBA00002841"/>
    </source>
</evidence>
<keyword evidence="13" id="KW-1185">Reference proteome</keyword>
<dbReference type="OrthoDB" id="9790048at2"/>